<comment type="caution">
    <text evidence="2">The sequence shown here is derived from an EMBL/GenBank/DDBJ whole genome shotgun (WGS) entry which is preliminary data.</text>
</comment>
<dbReference type="EMBL" id="JAINUF010000011">
    <property type="protein sequence ID" value="KAJ8346884.1"/>
    <property type="molecule type" value="Genomic_DNA"/>
</dbReference>
<dbReference type="Proteomes" id="UP001152622">
    <property type="component" value="Chromosome 11"/>
</dbReference>
<gene>
    <name evidence="2" type="ORF">SKAU_G00282850</name>
</gene>
<reference evidence="2" key="1">
    <citation type="journal article" date="2023" name="Science">
        <title>Genome structures resolve the early diversification of teleost fishes.</title>
        <authorList>
            <person name="Parey E."/>
            <person name="Louis A."/>
            <person name="Montfort J."/>
            <person name="Bouchez O."/>
            <person name="Roques C."/>
            <person name="Iampietro C."/>
            <person name="Lluch J."/>
            <person name="Castinel A."/>
            <person name="Donnadieu C."/>
            <person name="Desvignes T."/>
            <person name="Floi Bucao C."/>
            <person name="Jouanno E."/>
            <person name="Wen M."/>
            <person name="Mejri S."/>
            <person name="Dirks R."/>
            <person name="Jansen H."/>
            <person name="Henkel C."/>
            <person name="Chen W.J."/>
            <person name="Zahm M."/>
            <person name="Cabau C."/>
            <person name="Klopp C."/>
            <person name="Thompson A.W."/>
            <person name="Robinson-Rechavi M."/>
            <person name="Braasch I."/>
            <person name="Lecointre G."/>
            <person name="Bobe J."/>
            <person name="Postlethwait J.H."/>
            <person name="Berthelot C."/>
            <person name="Roest Crollius H."/>
            <person name="Guiguen Y."/>
        </authorList>
    </citation>
    <scope>NUCLEOTIDE SEQUENCE</scope>
    <source>
        <strain evidence="2">WJC10195</strain>
    </source>
</reference>
<feature type="compositionally biased region" description="Polar residues" evidence="1">
    <location>
        <begin position="21"/>
        <end position="44"/>
    </location>
</feature>
<name>A0A9Q1IN65_SYNKA</name>
<sequence>MSRRSPAEDKRSRVQHERLIQTISESSTAVQQSGKSEGSTTAPTESPLPNPRDRSFSARNAECIADFAIEFRTLAVESGWNEEALVAFLNQGLSELLKDELAFWDLPSNLD</sequence>
<proteinExistence type="predicted"/>
<evidence type="ECO:0000256" key="1">
    <source>
        <dbReference type="SAM" id="MobiDB-lite"/>
    </source>
</evidence>
<accession>A0A9Q1IN65</accession>
<dbReference type="OrthoDB" id="8951048at2759"/>
<keyword evidence="3" id="KW-1185">Reference proteome</keyword>
<organism evidence="2 3">
    <name type="scientific">Synaphobranchus kaupii</name>
    <name type="common">Kaup's arrowtooth eel</name>
    <dbReference type="NCBI Taxonomy" id="118154"/>
    <lineage>
        <taxon>Eukaryota</taxon>
        <taxon>Metazoa</taxon>
        <taxon>Chordata</taxon>
        <taxon>Craniata</taxon>
        <taxon>Vertebrata</taxon>
        <taxon>Euteleostomi</taxon>
        <taxon>Actinopterygii</taxon>
        <taxon>Neopterygii</taxon>
        <taxon>Teleostei</taxon>
        <taxon>Anguilliformes</taxon>
        <taxon>Synaphobranchidae</taxon>
        <taxon>Synaphobranchus</taxon>
    </lineage>
</organism>
<feature type="region of interest" description="Disordered" evidence="1">
    <location>
        <begin position="1"/>
        <end position="55"/>
    </location>
</feature>
<evidence type="ECO:0000313" key="3">
    <source>
        <dbReference type="Proteomes" id="UP001152622"/>
    </source>
</evidence>
<dbReference type="AlphaFoldDB" id="A0A9Q1IN65"/>
<feature type="compositionally biased region" description="Basic and acidic residues" evidence="1">
    <location>
        <begin position="1"/>
        <end position="19"/>
    </location>
</feature>
<protein>
    <submittedName>
        <fullName evidence="2">Uncharacterized protein</fullName>
    </submittedName>
</protein>
<evidence type="ECO:0000313" key="2">
    <source>
        <dbReference type="EMBL" id="KAJ8346884.1"/>
    </source>
</evidence>